<comment type="similarity">
    <text evidence="4">Belongs to the flavoredoxin family.</text>
</comment>
<feature type="domain" description="Flavin reductase like" evidence="6">
    <location>
        <begin position="95"/>
        <end position="253"/>
    </location>
</feature>
<dbReference type="PANTHER" id="PTHR33798:SF5">
    <property type="entry name" value="FLAVIN REDUCTASE LIKE DOMAIN-CONTAINING PROTEIN"/>
    <property type="match status" value="1"/>
</dbReference>
<evidence type="ECO:0000256" key="1">
    <source>
        <dbReference type="ARBA" id="ARBA00001917"/>
    </source>
</evidence>
<comment type="caution">
    <text evidence="7">The sequence shown here is derived from an EMBL/GenBank/DDBJ whole genome shotgun (WGS) entry which is preliminary data.</text>
</comment>
<dbReference type="Pfam" id="PF01613">
    <property type="entry name" value="Flavin_Reduct"/>
    <property type="match status" value="1"/>
</dbReference>
<comment type="cofactor">
    <cofactor evidence="1">
        <name>FMN</name>
        <dbReference type="ChEBI" id="CHEBI:58210"/>
    </cofactor>
</comment>
<name>A0ABR4IVW2_9EURO</name>
<keyword evidence="2" id="KW-0285">Flavoprotein</keyword>
<protein>
    <recommendedName>
        <fullName evidence="6">Flavin reductase like domain-containing protein</fullName>
    </recommendedName>
</protein>
<dbReference type="SUPFAM" id="SSF50475">
    <property type="entry name" value="FMN-binding split barrel"/>
    <property type="match status" value="1"/>
</dbReference>
<evidence type="ECO:0000256" key="5">
    <source>
        <dbReference type="SAM" id="MobiDB-lite"/>
    </source>
</evidence>
<evidence type="ECO:0000259" key="6">
    <source>
        <dbReference type="SMART" id="SM00903"/>
    </source>
</evidence>
<evidence type="ECO:0000256" key="4">
    <source>
        <dbReference type="ARBA" id="ARBA00038054"/>
    </source>
</evidence>
<dbReference type="Proteomes" id="UP001610335">
    <property type="component" value="Unassembled WGS sequence"/>
</dbReference>
<dbReference type="EMBL" id="JBFXLS010000009">
    <property type="protein sequence ID" value="KAL2831404.1"/>
    <property type="molecule type" value="Genomic_DNA"/>
</dbReference>
<dbReference type="PANTHER" id="PTHR33798">
    <property type="entry name" value="FLAVOPROTEIN OXYGENASE"/>
    <property type="match status" value="1"/>
</dbReference>
<dbReference type="InterPro" id="IPR012349">
    <property type="entry name" value="Split_barrel_FMN-bd"/>
</dbReference>
<evidence type="ECO:0000313" key="7">
    <source>
        <dbReference type="EMBL" id="KAL2831404.1"/>
    </source>
</evidence>
<feature type="region of interest" description="Disordered" evidence="5">
    <location>
        <begin position="1"/>
        <end position="28"/>
    </location>
</feature>
<evidence type="ECO:0000256" key="3">
    <source>
        <dbReference type="ARBA" id="ARBA00022643"/>
    </source>
</evidence>
<gene>
    <name evidence="7" type="ORF">BDW59DRAFT_169679</name>
</gene>
<proteinExistence type="inferred from homology"/>
<dbReference type="Gene3D" id="2.30.110.10">
    <property type="entry name" value="Electron Transport, Fmn-binding Protein, Chain A"/>
    <property type="match status" value="1"/>
</dbReference>
<keyword evidence="3" id="KW-0288">FMN</keyword>
<accession>A0ABR4IVW2</accession>
<dbReference type="SMART" id="SM00903">
    <property type="entry name" value="Flavin_Reduct"/>
    <property type="match status" value="1"/>
</dbReference>
<organism evidence="7 8">
    <name type="scientific">Aspergillus cavernicola</name>
    <dbReference type="NCBI Taxonomy" id="176166"/>
    <lineage>
        <taxon>Eukaryota</taxon>
        <taxon>Fungi</taxon>
        <taxon>Dikarya</taxon>
        <taxon>Ascomycota</taxon>
        <taxon>Pezizomycotina</taxon>
        <taxon>Eurotiomycetes</taxon>
        <taxon>Eurotiomycetidae</taxon>
        <taxon>Eurotiales</taxon>
        <taxon>Aspergillaceae</taxon>
        <taxon>Aspergillus</taxon>
        <taxon>Aspergillus subgen. Nidulantes</taxon>
    </lineage>
</organism>
<sequence>MHSPKVEQVEQVEQVEAPDQEAAIQRNPHTDFAAVETKRPLYEVHQSLNITKTPNPSWQPGDGASNQDWKSQKSVSIDPYEEGRGPWLNYKLLTSATVPRPIALASTVSADGKTANLAPFSFWQCAAVDPPMYSISFTGRAVNDTLANLLATKEMCISMTSDWLIEAANFASVNAPRHVSEWRLAGLTPKASDLVQPAHVAESPYSVECKLHSVQDFYAKTDPTVRTSTMVVVEVVRFHVWDDALSDDRATADMAKLRPVFRAGGIMYGPCSDAFELPRPAAFRELRVDEAVQSLIAEESSE</sequence>
<keyword evidence="8" id="KW-1185">Reference proteome</keyword>
<evidence type="ECO:0000313" key="8">
    <source>
        <dbReference type="Proteomes" id="UP001610335"/>
    </source>
</evidence>
<feature type="region of interest" description="Disordered" evidence="5">
    <location>
        <begin position="49"/>
        <end position="77"/>
    </location>
</feature>
<evidence type="ECO:0000256" key="2">
    <source>
        <dbReference type="ARBA" id="ARBA00022630"/>
    </source>
</evidence>
<feature type="compositionally biased region" description="Polar residues" evidence="5">
    <location>
        <begin position="49"/>
        <end position="75"/>
    </location>
</feature>
<dbReference type="InterPro" id="IPR002563">
    <property type="entry name" value="Flavin_Rdtase-like_dom"/>
</dbReference>
<reference evidence="7 8" key="1">
    <citation type="submission" date="2024-07" db="EMBL/GenBank/DDBJ databases">
        <title>Section-level genome sequencing and comparative genomics of Aspergillus sections Usti and Cavernicolus.</title>
        <authorList>
            <consortium name="Lawrence Berkeley National Laboratory"/>
            <person name="Nybo J.L."/>
            <person name="Vesth T.C."/>
            <person name="Theobald S."/>
            <person name="Frisvad J.C."/>
            <person name="Larsen T.O."/>
            <person name="Kjaerboelling I."/>
            <person name="Rothschild-Mancinelli K."/>
            <person name="Lyhne E.K."/>
            <person name="Kogle M.E."/>
            <person name="Barry K."/>
            <person name="Clum A."/>
            <person name="Na H."/>
            <person name="Ledsgaard L."/>
            <person name="Lin J."/>
            <person name="Lipzen A."/>
            <person name="Kuo A."/>
            <person name="Riley R."/>
            <person name="Mondo S."/>
            <person name="LaButti K."/>
            <person name="Haridas S."/>
            <person name="Pangalinan J."/>
            <person name="Salamov A.A."/>
            <person name="Simmons B.A."/>
            <person name="Magnuson J.K."/>
            <person name="Chen J."/>
            <person name="Drula E."/>
            <person name="Henrissat B."/>
            <person name="Wiebenga A."/>
            <person name="Lubbers R.J."/>
            <person name="Gomes A.C."/>
            <person name="Makela M.R."/>
            <person name="Stajich J."/>
            <person name="Grigoriev I.V."/>
            <person name="Mortensen U.H."/>
            <person name="De vries R.P."/>
            <person name="Baker S.E."/>
            <person name="Andersen M.R."/>
        </authorList>
    </citation>
    <scope>NUCLEOTIDE SEQUENCE [LARGE SCALE GENOMIC DNA]</scope>
    <source>
        <strain evidence="7 8">CBS 600.67</strain>
    </source>
</reference>